<dbReference type="InterPro" id="IPR036280">
    <property type="entry name" value="Multihaem_cyt_sf"/>
</dbReference>
<dbReference type="Pfam" id="PF13435">
    <property type="entry name" value="Cytochrome_C554"/>
    <property type="match status" value="1"/>
</dbReference>
<dbReference type="SUPFAM" id="SSF48695">
    <property type="entry name" value="Multiheme cytochromes"/>
    <property type="match status" value="1"/>
</dbReference>
<evidence type="ECO:0000313" key="5">
    <source>
        <dbReference type="Proteomes" id="UP001249020"/>
    </source>
</evidence>
<dbReference type="EMBL" id="JAVRIE010000004">
    <property type="protein sequence ID" value="MDT0583326.1"/>
    <property type="molecule type" value="Genomic_DNA"/>
</dbReference>
<evidence type="ECO:0000259" key="3">
    <source>
        <dbReference type="Pfam" id="PF13435"/>
    </source>
</evidence>
<dbReference type="AlphaFoldDB" id="A0AAW8R5A9"/>
<gene>
    <name evidence="4" type="ORF">RM544_12310</name>
</gene>
<dbReference type="InterPro" id="IPR011990">
    <property type="entry name" value="TPR-like_helical_dom_sf"/>
</dbReference>
<keyword evidence="1" id="KW-0732">Signal</keyword>
<feature type="transmembrane region" description="Helical" evidence="2">
    <location>
        <begin position="150"/>
        <end position="175"/>
    </location>
</feature>
<keyword evidence="2" id="KW-1133">Transmembrane helix</keyword>
<keyword evidence="2" id="KW-0812">Transmembrane</keyword>
<comment type="caution">
    <text evidence="4">The sequence shown here is derived from an EMBL/GenBank/DDBJ whole genome shotgun (WGS) entry which is preliminary data.</text>
</comment>
<evidence type="ECO:0000256" key="1">
    <source>
        <dbReference type="ARBA" id="ARBA00022729"/>
    </source>
</evidence>
<dbReference type="InterPro" id="IPR023155">
    <property type="entry name" value="Cyt_c-552/4"/>
</dbReference>
<proteinExistence type="predicted"/>
<keyword evidence="5" id="KW-1185">Reference proteome</keyword>
<feature type="transmembrane region" description="Helical" evidence="2">
    <location>
        <begin position="12"/>
        <end position="33"/>
    </location>
</feature>
<dbReference type="PANTHER" id="PTHR35038">
    <property type="entry name" value="DISSIMILATORY SULFITE REDUCTASE SIRA"/>
    <property type="match status" value="1"/>
</dbReference>
<sequence>MNTSLGKRLAKTLLVTAVLLFISGIYLTGISVWEGILGENLEKANFQYVFAIHLLVSAPFILLFALYLTSHLIAIKHIRNTRARTAGIYLSLSVVLTSLTGALLIRGVFDFELNASMLRNLVYAAHIIIPLLAILLYFRHRKNGRHPIQIEWFWTKLSASTLVLIALTGISVISFDEDEQTLDFLPSLLKVKTDSIINSESFMLDKYCQGCHQDTHNQWSSSAHKFSSFNNPFYSFSVNNTRAHMLERDGDVVASRFCAGCHDPLPLISGVFDSPSFPTNNEKSAKAGITCTVCHSVISIDSTKGNADFTLQKPTHYPFAFSDSDLLQSFSNVLLKSNPDFHKETFLKPLHKTPEFCGSCHKVHIPEKVNKYRWLRGQNHYDSFLQSGVSGHNVDSFYYPKQAKNNCNSCHMSYQISDEDSGAKMQSISSELSIRDHLFASGNTAIAATLSYDRDSVIQRHKDLLEESVSLDIVGIREDGKINGEFQFLQNESNVNLAANKTYLIEVVIRTKTLGHLFTNGTADSNQLWVQLQLFDEDLEIGSSGKPLATGEIPELETHFIKNFLVDAEGERIKERNVEDIFTSAKSHQIPPGAADVVHFKFTLPAGYSEKLRIDAKLNYRKFDKDYANKSFRAAGLLEQALPTTIISQDSVSIVGDKVKIANSRAKATPPQRLNDYGIGLLRKPSKKQYRQAEEIFKLVEQYGEAQGTMNLVRLYYNEGQLEKAFKKLDSLHSTGIDNSWSAEWYSALISIDNGFINEGIQSLNKLMNIDNWPSAKERGFDFSKDYDLLIKLAETLFLYATINEGDILKYNSLINEANTIYSRLLSLDPENASAHFGIANIARTQGDSDKANYHSTLYKKYKLDEHSESSAVTLARAKDSYIDKIVNAVVIYSLN</sequence>
<organism evidence="4 5">
    <name type="scientific">Brumicola blandensis</name>
    <dbReference type="NCBI Taxonomy" id="3075611"/>
    <lineage>
        <taxon>Bacteria</taxon>
        <taxon>Pseudomonadati</taxon>
        <taxon>Pseudomonadota</taxon>
        <taxon>Gammaproteobacteria</taxon>
        <taxon>Alteromonadales</taxon>
        <taxon>Alteromonadaceae</taxon>
        <taxon>Brumicola</taxon>
    </lineage>
</organism>
<feature type="transmembrane region" description="Helical" evidence="2">
    <location>
        <begin position="121"/>
        <end position="138"/>
    </location>
</feature>
<keyword evidence="2" id="KW-0472">Membrane</keyword>
<dbReference type="Proteomes" id="UP001249020">
    <property type="component" value="Unassembled WGS sequence"/>
</dbReference>
<evidence type="ECO:0000256" key="2">
    <source>
        <dbReference type="SAM" id="Phobius"/>
    </source>
</evidence>
<dbReference type="RefSeq" id="WP_311362088.1">
    <property type="nucleotide sequence ID" value="NZ_JAVRIE010000004.1"/>
</dbReference>
<accession>A0AAW8R5A9</accession>
<dbReference type="Gene3D" id="1.25.40.10">
    <property type="entry name" value="Tetratricopeptide repeat domain"/>
    <property type="match status" value="1"/>
</dbReference>
<feature type="domain" description="Cytochrome c-552/4" evidence="3">
    <location>
        <begin position="208"/>
        <end position="296"/>
    </location>
</feature>
<dbReference type="PANTHER" id="PTHR35038:SF8">
    <property type="entry name" value="C-TYPE POLYHEME CYTOCHROME OMCC"/>
    <property type="match status" value="1"/>
</dbReference>
<dbReference type="SUPFAM" id="SSF48452">
    <property type="entry name" value="TPR-like"/>
    <property type="match status" value="1"/>
</dbReference>
<evidence type="ECO:0000313" key="4">
    <source>
        <dbReference type="EMBL" id="MDT0583326.1"/>
    </source>
</evidence>
<dbReference type="Gene3D" id="1.10.1130.10">
    <property type="entry name" value="Flavocytochrome C3, Chain A"/>
    <property type="match status" value="1"/>
</dbReference>
<feature type="transmembrane region" description="Helical" evidence="2">
    <location>
        <begin position="88"/>
        <end position="109"/>
    </location>
</feature>
<reference evidence="4 5" key="1">
    <citation type="submission" date="2023-09" db="EMBL/GenBank/DDBJ databases">
        <authorList>
            <person name="Rey-Velasco X."/>
        </authorList>
    </citation>
    <scope>NUCLEOTIDE SEQUENCE [LARGE SCALE GENOMIC DNA]</scope>
    <source>
        <strain evidence="4 5">W409</strain>
    </source>
</reference>
<protein>
    <submittedName>
        <fullName evidence="4">Multiheme c-type cytochrome</fullName>
    </submittedName>
</protein>
<name>A0AAW8R5A9_9ALTE</name>
<dbReference type="InterPro" id="IPR051829">
    <property type="entry name" value="Multiheme_Cytochr_ET"/>
</dbReference>
<feature type="transmembrane region" description="Helical" evidence="2">
    <location>
        <begin position="45"/>
        <end position="68"/>
    </location>
</feature>